<dbReference type="Proteomes" id="UP000789901">
    <property type="component" value="Unassembled WGS sequence"/>
</dbReference>
<proteinExistence type="predicted"/>
<evidence type="ECO:0000313" key="1">
    <source>
        <dbReference type="EMBL" id="CAG8840533.1"/>
    </source>
</evidence>
<organism evidence="1 2">
    <name type="scientific">Gigaspora margarita</name>
    <dbReference type="NCBI Taxonomy" id="4874"/>
    <lineage>
        <taxon>Eukaryota</taxon>
        <taxon>Fungi</taxon>
        <taxon>Fungi incertae sedis</taxon>
        <taxon>Mucoromycota</taxon>
        <taxon>Glomeromycotina</taxon>
        <taxon>Glomeromycetes</taxon>
        <taxon>Diversisporales</taxon>
        <taxon>Gigasporaceae</taxon>
        <taxon>Gigaspora</taxon>
    </lineage>
</organism>
<feature type="non-terminal residue" evidence="1">
    <location>
        <position position="1"/>
    </location>
</feature>
<comment type="caution">
    <text evidence="1">The sequence shown here is derived from an EMBL/GenBank/DDBJ whole genome shotgun (WGS) entry which is preliminary data.</text>
</comment>
<name>A0ABN7WTJ0_GIGMA</name>
<keyword evidence="2" id="KW-1185">Reference proteome</keyword>
<protein>
    <submittedName>
        <fullName evidence="1">15238_t:CDS:1</fullName>
    </submittedName>
</protein>
<sequence length="138" mass="15467">HQFELKTIQKLIKLGFKKVDAFTGAGKECIHLGIESTSWPLSYNGERSPLSVIDVPEGLVLFCVRKDLFDRKITYTHCEMTHRCTKHYKNVAIGIIIAPSMSAFTSSAIEVAKMAGELILLLAIDKLRFYILHATINS</sequence>
<gene>
    <name evidence="1" type="ORF">GMARGA_LOCUS34957</name>
</gene>
<accession>A0ABN7WTJ0</accession>
<reference evidence="1 2" key="1">
    <citation type="submission" date="2021-06" db="EMBL/GenBank/DDBJ databases">
        <authorList>
            <person name="Kallberg Y."/>
            <person name="Tangrot J."/>
            <person name="Rosling A."/>
        </authorList>
    </citation>
    <scope>NUCLEOTIDE SEQUENCE [LARGE SCALE GENOMIC DNA]</scope>
    <source>
        <strain evidence="1 2">120-4 pot B 10/14</strain>
    </source>
</reference>
<evidence type="ECO:0000313" key="2">
    <source>
        <dbReference type="Proteomes" id="UP000789901"/>
    </source>
</evidence>
<dbReference type="EMBL" id="CAJVQB010063097">
    <property type="protein sequence ID" value="CAG8840533.1"/>
    <property type="molecule type" value="Genomic_DNA"/>
</dbReference>